<evidence type="ECO:0000313" key="1">
    <source>
        <dbReference type="Proteomes" id="UP000000437"/>
    </source>
</evidence>
<proteinExistence type="predicted"/>
<evidence type="ECO:0000313" key="2">
    <source>
        <dbReference type="RefSeq" id="XP_073803955.1"/>
    </source>
</evidence>
<keyword evidence="1" id="KW-1185">Reference proteome</keyword>
<dbReference type="Proteomes" id="UP000000437">
    <property type="component" value="Chromosome 4"/>
</dbReference>
<name>A0AC58JBU8_DANRE</name>
<dbReference type="RefSeq" id="XP_073803955.1">
    <property type="nucleotide sequence ID" value="XM_073947854.1"/>
</dbReference>
<accession>A0AC58JBU8</accession>
<reference evidence="2" key="1">
    <citation type="submission" date="2025-08" db="UniProtKB">
        <authorList>
            <consortium name="RefSeq"/>
        </authorList>
    </citation>
    <scope>IDENTIFICATION</scope>
    <source>
        <strain evidence="2">Tuebingen</strain>
        <tissue evidence="2">Fibroblasts and whole tissue</tissue>
    </source>
</reference>
<gene>
    <name evidence="2" type="primary">LOC108183297</name>
</gene>
<sequence length="438" mass="50210">MMLKKVIERAKNSRYFAIQLDETTDIADLANLMVYVRYEYDGGALEDFMFCQSLETRTTAEHIFQVLDAFITKNKLDWKKCVGVCTDGARAMTGRHSGAAARIREVAPEMQWTHCSIHREALAVKKMPDDLKSVLDSAVNFIKARPMNARLFHVLCEEMGSEHVQLLLHTEVRWLSRGKVLSRLFELHKEVQMFLQDTNFLLSDIFEDTVWLSQQAYLSDIFSRLNMLNLRLQRLSINVFDVQDKINALLKKLELFEIKVKTGDVSAFPALESFLSDNELTLDDGVKKNIAAHLVSLREQFSDYFPVTHIAKASSWIRNPFSIDTPQMAFANLTLGEQESLIELSCNETLKAAFRKQTLLDFWIKQHNEYPVLSDKAIRILLPFATTYLCEKGFSSLVVIKTKYRSKVDAEPNLRLKLTSIDPDITGLCLQRHAHPSH</sequence>
<organism evidence="1 2">
    <name type="scientific">Danio rerio</name>
    <name type="common">Zebrafish</name>
    <name type="synonym">Brachydanio rerio</name>
    <dbReference type="NCBI Taxonomy" id="7955"/>
    <lineage>
        <taxon>Eukaryota</taxon>
        <taxon>Metazoa</taxon>
        <taxon>Chordata</taxon>
        <taxon>Craniata</taxon>
        <taxon>Vertebrata</taxon>
        <taxon>Euteleostomi</taxon>
        <taxon>Actinopterygii</taxon>
        <taxon>Neopterygii</taxon>
        <taxon>Teleostei</taxon>
        <taxon>Ostariophysi</taxon>
        <taxon>Cypriniformes</taxon>
        <taxon>Danionidae</taxon>
        <taxon>Danioninae</taxon>
        <taxon>Danio</taxon>
    </lineage>
</organism>
<protein>
    <submittedName>
        <fullName evidence="2">Zinc finger BED domain-containing protein 5</fullName>
    </submittedName>
</protein>